<dbReference type="Gene3D" id="3.40.50.720">
    <property type="entry name" value="NAD(P)-binding Rossmann-like Domain"/>
    <property type="match status" value="1"/>
</dbReference>
<dbReference type="AlphaFoldDB" id="A0A507C296"/>
<sequence>MSSTTLSSRKGSSTVIVYPANGHIGYMICKDLMHGDNMGHVKEVLAICCGEGGMYDKLKEMGKPIKAIVMHDADKMSDWKKHIKDRHCDVMMLCCEGAPHHHKVGMTREDEKAQVMKFGKSLECAMEMTRHMRCKGVAVSTAFCADDAKYKMWNYLLKCIEKAGKKHFKGDCAVLYHNMMFEALYLNREEIMQDGTMSWPVSEDAKMCPMSLCDFTCCCVEVMCKMMKGGNKAMAHGHKEYHVTGRDKMTPADMMDMMSDSMNMDISYNEVDRKEWKRMMQDMQMLSPMQIGLCEEMFKMMEDGGLKKCTEECKKLTGRKPMEFGNWIKEHRDSFHNGSL</sequence>
<proteinExistence type="predicted"/>
<name>A0A507C296_9FUNG</name>
<evidence type="ECO:0008006" key="3">
    <source>
        <dbReference type="Google" id="ProtNLM"/>
    </source>
</evidence>
<dbReference type="InterPro" id="IPR036291">
    <property type="entry name" value="NAD(P)-bd_dom_sf"/>
</dbReference>
<evidence type="ECO:0000313" key="2">
    <source>
        <dbReference type="Proteomes" id="UP000317494"/>
    </source>
</evidence>
<gene>
    <name evidence="1" type="ORF">SeMB42_g07733</name>
</gene>
<accession>A0A507C296</accession>
<comment type="caution">
    <text evidence="1">The sequence shown here is derived from an EMBL/GenBank/DDBJ whole genome shotgun (WGS) entry which is preliminary data.</text>
</comment>
<dbReference type="SUPFAM" id="SSF51735">
    <property type="entry name" value="NAD(P)-binding Rossmann-fold domains"/>
    <property type="match status" value="1"/>
</dbReference>
<keyword evidence="2" id="KW-1185">Reference proteome</keyword>
<evidence type="ECO:0000313" key="1">
    <source>
        <dbReference type="EMBL" id="TPX31623.1"/>
    </source>
</evidence>
<dbReference type="VEuPathDB" id="FungiDB:SeMB42_g07733"/>
<protein>
    <recommendedName>
        <fullName evidence="3">NmrA-like domain-containing protein</fullName>
    </recommendedName>
</protein>
<dbReference type="STRING" id="286115.A0A507C296"/>
<dbReference type="InterPro" id="IPR051604">
    <property type="entry name" value="Ergot_Alk_Oxidoreductase"/>
</dbReference>
<dbReference type="Proteomes" id="UP000317494">
    <property type="component" value="Unassembled WGS sequence"/>
</dbReference>
<organism evidence="1 2">
    <name type="scientific">Synchytrium endobioticum</name>
    <dbReference type="NCBI Taxonomy" id="286115"/>
    <lineage>
        <taxon>Eukaryota</taxon>
        <taxon>Fungi</taxon>
        <taxon>Fungi incertae sedis</taxon>
        <taxon>Chytridiomycota</taxon>
        <taxon>Chytridiomycota incertae sedis</taxon>
        <taxon>Chytridiomycetes</taxon>
        <taxon>Synchytriales</taxon>
        <taxon>Synchytriaceae</taxon>
        <taxon>Synchytrium</taxon>
    </lineage>
</organism>
<reference evidence="1 2" key="1">
    <citation type="journal article" date="2019" name="Sci. Rep.">
        <title>Comparative genomics of chytrid fungi reveal insights into the obligate biotrophic and pathogenic lifestyle of Synchytrium endobioticum.</title>
        <authorList>
            <person name="van de Vossenberg B.T.L.H."/>
            <person name="Warris S."/>
            <person name="Nguyen H.D.T."/>
            <person name="van Gent-Pelzer M.P.E."/>
            <person name="Joly D.L."/>
            <person name="van de Geest H.C."/>
            <person name="Bonants P.J.M."/>
            <person name="Smith D.S."/>
            <person name="Levesque C.A."/>
            <person name="van der Lee T.A.J."/>
        </authorList>
    </citation>
    <scope>NUCLEOTIDE SEQUENCE [LARGE SCALE GENOMIC DNA]</scope>
    <source>
        <strain evidence="1 2">MB42</strain>
    </source>
</reference>
<dbReference type="EMBL" id="QEAN01000607">
    <property type="protein sequence ID" value="TPX31623.1"/>
    <property type="molecule type" value="Genomic_DNA"/>
</dbReference>
<dbReference type="PANTHER" id="PTHR43162">
    <property type="match status" value="1"/>
</dbReference>
<dbReference type="PANTHER" id="PTHR43162:SF1">
    <property type="entry name" value="PRESTALK A DIFFERENTIATION PROTEIN A"/>
    <property type="match status" value="1"/>
</dbReference>